<feature type="non-terminal residue" evidence="2">
    <location>
        <position position="264"/>
    </location>
</feature>
<comment type="caution">
    <text evidence="2">The sequence shown here is derived from an EMBL/GenBank/DDBJ whole genome shotgun (WGS) entry which is preliminary data.</text>
</comment>
<sequence length="264" mass="29179">SIPEANFNGLDNYLTRPEAWKLLLGKRDPSDPSCDGTSAPGAIGMTSPDYPWPEANDVGVPAYPLTGAQKAVYYRGFIAKRPVNIRNIQMRTGSTILGNYEKNYEVVMTNGAWENPRNFIETQPALPPPMFENRANSATQARTYLDVRRTSGSHYQGVPDYDAGYLTGTLNETIILSRFDAVGGMLTSGRGYRDFRSDEFSVYNDLDYKNISVIRPSQVSTGIISEPVGVGTPGIRIFDIHGKDFGLRAHASRHTARFGRDSNE</sequence>
<organism evidence="2">
    <name type="scientific">marine sediment metagenome</name>
    <dbReference type="NCBI Taxonomy" id="412755"/>
    <lineage>
        <taxon>unclassified sequences</taxon>
        <taxon>metagenomes</taxon>
        <taxon>ecological metagenomes</taxon>
    </lineage>
</organism>
<evidence type="ECO:0000313" key="2">
    <source>
        <dbReference type="EMBL" id="GAG08539.1"/>
    </source>
</evidence>
<accession>X0URT6</accession>
<evidence type="ECO:0000256" key="1">
    <source>
        <dbReference type="SAM" id="MobiDB-lite"/>
    </source>
</evidence>
<gene>
    <name evidence="2" type="ORF">S01H1_44582</name>
</gene>
<protein>
    <submittedName>
        <fullName evidence="2">Uncharacterized protein</fullName>
    </submittedName>
</protein>
<reference evidence="2" key="1">
    <citation type="journal article" date="2014" name="Front. Microbiol.">
        <title>High frequency of phylogenetically diverse reductive dehalogenase-homologous genes in deep subseafloor sedimentary metagenomes.</title>
        <authorList>
            <person name="Kawai M."/>
            <person name="Futagami T."/>
            <person name="Toyoda A."/>
            <person name="Takaki Y."/>
            <person name="Nishi S."/>
            <person name="Hori S."/>
            <person name="Arai W."/>
            <person name="Tsubouchi T."/>
            <person name="Morono Y."/>
            <person name="Uchiyama I."/>
            <person name="Ito T."/>
            <person name="Fujiyama A."/>
            <person name="Inagaki F."/>
            <person name="Takami H."/>
        </authorList>
    </citation>
    <scope>NUCLEOTIDE SEQUENCE</scope>
    <source>
        <strain evidence="2">Expedition CK06-06</strain>
    </source>
</reference>
<dbReference type="AlphaFoldDB" id="X0URT6"/>
<feature type="region of interest" description="Disordered" evidence="1">
    <location>
        <begin position="26"/>
        <end position="48"/>
    </location>
</feature>
<name>X0URT6_9ZZZZ</name>
<feature type="non-terminal residue" evidence="2">
    <location>
        <position position="1"/>
    </location>
</feature>
<dbReference type="EMBL" id="BARS01028441">
    <property type="protein sequence ID" value="GAG08539.1"/>
    <property type="molecule type" value="Genomic_DNA"/>
</dbReference>
<proteinExistence type="predicted"/>